<comment type="caution">
    <text evidence="1">The sequence shown here is derived from an EMBL/GenBank/DDBJ whole genome shotgun (WGS) entry which is preliminary data.</text>
</comment>
<name>A0AAN7UHS2_9PEZI</name>
<reference evidence="1 2" key="1">
    <citation type="submission" date="2023-10" db="EMBL/GenBank/DDBJ databases">
        <title>Draft genome sequence of Xylaria bambusicola isolate GMP-LS, the root and basal stem rot pathogen of sugarcane in Indonesia.</title>
        <authorList>
            <person name="Selvaraj P."/>
            <person name="Muralishankar V."/>
            <person name="Muruganantham S."/>
            <person name="Sp S."/>
            <person name="Haryani S."/>
            <person name="Lau K.J.X."/>
            <person name="Naqvi N.I."/>
        </authorList>
    </citation>
    <scope>NUCLEOTIDE SEQUENCE [LARGE SCALE GENOMIC DNA]</scope>
    <source>
        <strain evidence="1">GMP-LS</strain>
    </source>
</reference>
<evidence type="ECO:0000313" key="1">
    <source>
        <dbReference type="EMBL" id="KAK5625661.1"/>
    </source>
</evidence>
<evidence type="ECO:0000313" key="2">
    <source>
        <dbReference type="Proteomes" id="UP001305414"/>
    </source>
</evidence>
<dbReference type="AlphaFoldDB" id="A0AAN7UHS2"/>
<organism evidence="1 2">
    <name type="scientific">Xylaria bambusicola</name>
    <dbReference type="NCBI Taxonomy" id="326684"/>
    <lineage>
        <taxon>Eukaryota</taxon>
        <taxon>Fungi</taxon>
        <taxon>Dikarya</taxon>
        <taxon>Ascomycota</taxon>
        <taxon>Pezizomycotina</taxon>
        <taxon>Sordariomycetes</taxon>
        <taxon>Xylariomycetidae</taxon>
        <taxon>Xylariales</taxon>
        <taxon>Xylariaceae</taxon>
        <taxon>Xylaria</taxon>
    </lineage>
</organism>
<dbReference type="EMBL" id="JAWHQM010000002">
    <property type="protein sequence ID" value="KAK5625661.1"/>
    <property type="molecule type" value="Genomic_DNA"/>
</dbReference>
<accession>A0AAN7UHS2</accession>
<dbReference type="Proteomes" id="UP001305414">
    <property type="component" value="Unassembled WGS sequence"/>
</dbReference>
<proteinExistence type="predicted"/>
<sequence>MMRRPVTVAQSPRRRIDGVRYSLACVQQQHGRTQSQQSRDTAQAAEWAGYWAGIATNTALLPLRQLSRDPPATILQHASALSNMRARTGLHAAGKNNNDANKQRFSDTLTSFCPSSAAVESSSILYSTLVYRVGKIGGTSLG</sequence>
<gene>
    <name evidence="1" type="ORF">RRF57_001377</name>
</gene>
<keyword evidence="2" id="KW-1185">Reference proteome</keyword>
<protein>
    <submittedName>
        <fullName evidence="1">Uncharacterized protein</fullName>
    </submittedName>
</protein>